<keyword evidence="6" id="KW-0378">Hydrolase</keyword>
<keyword evidence="4" id="KW-0460">Magnesium</keyword>
<keyword evidence="6" id="KW-0614">Plasmid</keyword>
<dbReference type="Pfam" id="PF03009">
    <property type="entry name" value="GDPD"/>
    <property type="match status" value="1"/>
</dbReference>
<dbReference type="SFLD" id="SFLDG01129">
    <property type="entry name" value="C1.5:_HAD__Beta-PGM__Phosphata"/>
    <property type="match status" value="1"/>
</dbReference>
<dbReference type="InterPro" id="IPR023198">
    <property type="entry name" value="PGP-like_dom2"/>
</dbReference>
<evidence type="ECO:0000256" key="4">
    <source>
        <dbReference type="ARBA" id="ARBA00022842"/>
    </source>
</evidence>
<dbReference type="SUPFAM" id="SSF51695">
    <property type="entry name" value="PLC-like phosphodiesterases"/>
    <property type="match status" value="1"/>
</dbReference>
<dbReference type="PANTHER" id="PTHR46193">
    <property type="entry name" value="6-PHOSPHOGLUCONATE PHOSPHATASE"/>
    <property type="match status" value="1"/>
</dbReference>
<dbReference type="InterPro" id="IPR051600">
    <property type="entry name" value="Beta-PGM-like"/>
</dbReference>
<dbReference type="SUPFAM" id="SSF56784">
    <property type="entry name" value="HAD-like"/>
    <property type="match status" value="1"/>
</dbReference>
<dbReference type="Gene3D" id="1.10.150.240">
    <property type="entry name" value="Putative phosphatase, domain 2"/>
    <property type="match status" value="1"/>
</dbReference>
<feature type="domain" description="GP-PDE" evidence="5">
    <location>
        <begin position="59"/>
        <end position="342"/>
    </location>
</feature>
<dbReference type="PANTHER" id="PTHR46193:SF10">
    <property type="entry name" value="6-PHOSPHOGLUCONATE PHOSPHATASE"/>
    <property type="match status" value="1"/>
</dbReference>
<protein>
    <submittedName>
        <fullName evidence="6">HAD-IA family hydrolase</fullName>
    </submittedName>
</protein>
<comment type="cofactor">
    <cofactor evidence="1">
        <name>Mg(2+)</name>
        <dbReference type="ChEBI" id="CHEBI:18420"/>
    </cofactor>
</comment>
<dbReference type="EMBL" id="CP043499">
    <property type="protein sequence ID" value="QFY63787.1"/>
    <property type="molecule type" value="Genomic_DNA"/>
</dbReference>
<dbReference type="PROSITE" id="PS51704">
    <property type="entry name" value="GP_PDE"/>
    <property type="match status" value="1"/>
</dbReference>
<dbReference type="NCBIfam" id="TIGR01509">
    <property type="entry name" value="HAD-SF-IA-v3"/>
    <property type="match status" value="1"/>
</dbReference>
<dbReference type="GO" id="GO:0046872">
    <property type="term" value="F:metal ion binding"/>
    <property type="evidence" value="ECO:0007669"/>
    <property type="project" value="UniProtKB-KW"/>
</dbReference>
<accession>A0A5Q0CHH3</accession>
<evidence type="ECO:0000256" key="3">
    <source>
        <dbReference type="ARBA" id="ARBA00022723"/>
    </source>
</evidence>
<keyword evidence="3" id="KW-0479">Metal-binding</keyword>
<name>A0A5Q0CHH3_9HYPH</name>
<geneLocation type="plasmid" evidence="6 7">
    <name>unnamed</name>
</geneLocation>
<dbReference type="OrthoDB" id="9797743at2"/>
<dbReference type="Pfam" id="PF13419">
    <property type="entry name" value="HAD_2"/>
    <property type="match status" value="1"/>
</dbReference>
<dbReference type="InterPro" id="IPR023214">
    <property type="entry name" value="HAD_sf"/>
</dbReference>
<evidence type="ECO:0000256" key="1">
    <source>
        <dbReference type="ARBA" id="ARBA00001946"/>
    </source>
</evidence>
<evidence type="ECO:0000256" key="2">
    <source>
        <dbReference type="ARBA" id="ARBA00006171"/>
    </source>
</evidence>
<dbReference type="Gene3D" id="3.20.20.190">
    <property type="entry name" value="Phosphatidylinositol (PI) phosphodiesterase"/>
    <property type="match status" value="1"/>
</dbReference>
<dbReference type="AlphaFoldDB" id="A0A5Q0CHH3"/>
<reference evidence="6 7" key="1">
    <citation type="submission" date="2019-08" db="EMBL/GenBank/DDBJ databases">
        <title>Prosopis cineraria nodule microbiome.</title>
        <authorList>
            <person name="Ali R."/>
            <person name="Chaluvadi S.R."/>
            <person name="Wang X."/>
        </authorList>
    </citation>
    <scope>NUCLEOTIDE SEQUENCE [LARGE SCALE GENOMIC DNA]</scope>
    <source>
        <strain evidence="6 7">BG7</strain>
        <plasmid evidence="6 7">unnamed</plasmid>
    </source>
</reference>
<dbReference type="GO" id="GO:0006629">
    <property type="term" value="P:lipid metabolic process"/>
    <property type="evidence" value="ECO:0007669"/>
    <property type="project" value="InterPro"/>
</dbReference>
<dbReference type="SFLD" id="SFLDS00003">
    <property type="entry name" value="Haloacid_Dehalogenase"/>
    <property type="match status" value="1"/>
</dbReference>
<dbReference type="InterPro" id="IPR017946">
    <property type="entry name" value="PLC-like_Pdiesterase_TIM-brl"/>
</dbReference>
<dbReference type="InterPro" id="IPR030395">
    <property type="entry name" value="GP_PDE_dom"/>
</dbReference>
<dbReference type="InterPro" id="IPR006439">
    <property type="entry name" value="HAD-SF_hydro_IA"/>
</dbReference>
<dbReference type="InterPro" id="IPR041492">
    <property type="entry name" value="HAD_2"/>
</dbReference>
<dbReference type="Proteomes" id="UP000326881">
    <property type="component" value="Plasmid unnamed"/>
</dbReference>
<evidence type="ECO:0000313" key="6">
    <source>
        <dbReference type="EMBL" id="QFY63787.1"/>
    </source>
</evidence>
<evidence type="ECO:0000259" key="5">
    <source>
        <dbReference type="PROSITE" id="PS51704"/>
    </source>
</evidence>
<gene>
    <name evidence="6" type="ORF">FZ934_26575</name>
</gene>
<evidence type="ECO:0000313" key="7">
    <source>
        <dbReference type="Proteomes" id="UP000326881"/>
    </source>
</evidence>
<dbReference type="Gene3D" id="3.40.50.1000">
    <property type="entry name" value="HAD superfamily/HAD-like"/>
    <property type="match status" value="1"/>
</dbReference>
<dbReference type="GO" id="GO:0008081">
    <property type="term" value="F:phosphoric diester hydrolase activity"/>
    <property type="evidence" value="ECO:0007669"/>
    <property type="project" value="InterPro"/>
</dbReference>
<proteinExistence type="inferred from homology"/>
<dbReference type="KEGG" id="rgr:FZ934_26575"/>
<keyword evidence="7" id="KW-1185">Reference proteome</keyword>
<organism evidence="6 7">
    <name type="scientific">Rhizobium grahamii</name>
    <dbReference type="NCBI Taxonomy" id="1120045"/>
    <lineage>
        <taxon>Bacteria</taxon>
        <taxon>Pseudomonadati</taxon>
        <taxon>Pseudomonadota</taxon>
        <taxon>Alphaproteobacteria</taxon>
        <taxon>Hyphomicrobiales</taxon>
        <taxon>Rhizobiaceae</taxon>
        <taxon>Rhizobium/Agrobacterium group</taxon>
        <taxon>Rhizobium</taxon>
    </lineage>
</organism>
<sequence>MSICPLVEADVTQRLSAVLIPPCQRHPRARVMKPTIDARRDGAAIDLIGCFLMKVFPMAKIVGHRGAPNLWPENSLEGFREALELAVDAIEFDVHLTDAGELVVIHDATLDLDLLIFDCDGVLIDSESISARTLAHAVTQAGVDMTPRQILIEFTGKSEGELRQALIERGLADVDAVLTAWHKDIYAAFGRELRPMEGIGDIVAELDVAKCVASNSTVERLGNSLGLLPLWSDFAPNVFSAEMVAAPKPSPDLVEFCLSKMNASRERSVMIDDSAAGIEAAVAAGVRAIGFVDPNDPRSGRREVLLAAGAEDVAFGADELRLILQRLGAYQARAERPMEVEA</sequence>
<comment type="similarity">
    <text evidence="2">Belongs to the HAD-like hydrolase superfamily. CbbY/CbbZ/Gph/YieH family.</text>
</comment>
<dbReference type="InterPro" id="IPR036412">
    <property type="entry name" value="HAD-like_sf"/>
</dbReference>